<keyword evidence="4" id="KW-0520">NAD</keyword>
<reference evidence="6 7" key="1">
    <citation type="submission" date="2024-01" db="EMBL/GenBank/DDBJ databases">
        <authorList>
            <person name="Allen C."/>
            <person name="Tagirdzhanova G."/>
        </authorList>
    </citation>
    <scope>NUCLEOTIDE SEQUENCE [LARGE SCALE GENOMIC DNA]</scope>
</reference>
<dbReference type="SUPFAM" id="SSF56399">
    <property type="entry name" value="ADP-ribosylation"/>
    <property type="match status" value="1"/>
</dbReference>
<gene>
    <name evidence="6" type="ORF">SBRCBS47491_003154</name>
</gene>
<dbReference type="SUPFAM" id="SSF54495">
    <property type="entry name" value="UBC-like"/>
    <property type="match status" value="1"/>
</dbReference>
<dbReference type="Pfam" id="PF00644">
    <property type="entry name" value="PARP"/>
    <property type="match status" value="1"/>
</dbReference>
<dbReference type="Proteomes" id="UP001642406">
    <property type="component" value="Unassembled WGS sequence"/>
</dbReference>
<dbReference type="CDD" id="cd23802">
    <property type="entry name" value="UBCc_UBE2Q"/>
    <property type="match status" value="1"/>
</dbReference>
<dbReference type="PANTHER" id="PTHR21328">
    <property type="entry name" value="POLY ADP-RIBOSE POLYMERASE FAMILY, MEMBER PARP"/>
    <property type="match status" value="1"/>
</dbReference>
<evidence type="ECO:0000313" key="6">
    <source>
        <dbReference type="EMBL" id="CAK7217404.1"/>
    </source>
</evidence>
<dbReference type="Gene3D" id="3.10.110.10">
    <property type="entry name" value="Ubiquitin Conjugating Enzyme"/>
    <property type="match status" value="1"/>
</dbReference>
<evidence type="ECO:0000256" key="4">
    <source>
        <dbReference type="ARBA" id="ARBA00023027"/>
    </source>
</evidence>
<dbReference type="InterPro" id="IPR016135">
    <property type="entry name" value="UBQ-conjugating_enzyme/RWD"/>
</dbReference>
<dbReference type="EMBL" id="CAWUHC010000020">
    <property type="protein sequence ID" value="CAK7217404.1"/>
    <property type="molecule type" value="Genomic_DNA"/>
</dbReference>
<dbReference type="InterPro" id="IPR000608">
    <property type="entry name" value="UBC"/>
</dbReference>
<accession>A0ABP0BCS0</accession>
<feature type="domain" description="UBC core" evidence="5">
    <location>
        <begin position="743"/>
        <end position="922"/>
    </location>
</feature>
<comment type="caution">
    <text evidence="6">The sequence shown here is derived from an EMBL/GenBank/DDBJ whole genome shotgun (WGS) entry which is preliminary data.</text>
</comment>
<dbReference type="InterPro" id="IPR051838">
    <property type="entry name" value="ARTD_PARP"/>
</dbReference>
<evidence type="ECO:0000259" key="5">
    <source>
        <dbReference type="PROSITE" id="PS50127"/>
    </source>
</evidence>
<evidence type="ECO:0000313" key="7">
    <source>
        <dbReference type="Proteomes" id="UP001642406"/>
    </source>
</evidence>
<protein>
    <recommendedName>
        <fullName evidence="5">UBC core domain-containing protein</fullName>
    </recommendedName>
</protein>
<dbReference type="Gene3D" id="3.90.228.10">
    <property type="match status" value="1"/>
</dbReference>
<dbReference type="InterPro" id="IPR012317">
    <property type="entry name" value="Poly(ADP-ribose)pol_cat_dom"/>
</dbReference>
<name>A0ABP0BCS0_9PEZI</name>
<keyword evidence="2" id="KW-0808">Transferase</keyword>
<keyword evidence="1" id="KW-0328">Glycosyltransferase</keyword>
<evidence type="ECO:0000256" key="3">
    <source>
        <dbReference type="ARBA" id="ARBA00022695"/>
    </source>
</evidence>
<evidence type="ECO:0000256" key="2">
    <source>
        <dbReference type="ARBA" id="ARBA00022679"/>
    </source>
</evidence>
<organism evidence="6 7">
    <name type="scientific">Sporothrix bragantina</name>
    <dbReference type="NCBI Taxonomy" id="671064"/>
    <lineage>
        <taxon>Eukaryota</taxon>
        <taxon>Fungi</taxon>
        <taxon>Dikarya</taxon>
        <taxon>Ascomycota</taxon>
        <taxon>Pezizomycotina</taxon>
        <taxon>Sordariomycetes</taxon>
        <taxon>Sordariomycetidae</taxon>
        <taxon>Ophiostomatales</taxon>
        <taxon>Ophiostomataceae</taxon>
        <taxon>Sporothrix</taxon>
    </lineage>
</organism>
<keyword evidence="7" id="KW-1185">Reference proteome</keyword>
<evidence type="ECO:0000256" key="1">
    <source>
        <dbReference type="ARBA" id="ARBA00022676"/>
    </source>
</evidence>
<dbReference type="PROSITE" id="PS50127">
    <property type="entry name" value="UBC_2"/>
    <property type="match status" value="1"/>
</dbReference>
<proteinExistence type="predicted"/>
<sequence>MSEASTENLLAVSIRTSDLSLSPEMLMAWDLDPDVFIVLLIRLRSCYMAYETLINAPRSSIDLSFRIGKCENYKPSVEDALSSFGSLAATAKGGKSNVTSTFTKILISTSLSRFMDDYFLTLAGYKEDYGCSWTDAVNDVINRTMTSGNKGPTQTLPNQRSSASIYKKSFPLLAMQFAMDQLKNCTEYCQACHARLAKSHRSLKPTVCSRDLCLYQHISLGMGRSVEYEILCQPNVVDLLINFCYTALRASNSNATDPIRSYPTNLPLKVPDWQNGLKGIYSNKAFDRPSFVLPTHPPGASSAPISQFVPGQWVTIYMGSLASHSNAHTLIGSNDVVLPSSRTAGPLPKTVLTDVHGGQITFRHAVISSVNHANSTVYLEHFEAGYTTAGDVSAEIFRYTKDFDDLEQRLKAAHLLLLLDTLPPVQHLKSELEKPTVNDLKSARGVSPAAAVLLGWIMATNRSCILQITEPSLMIHELLENRRMAPPNGYLQFCFLQGVPEADHEFQRQLEANTKHTNNYPTLLAWHGSSTVNWHSILRTGLDYTIMANGRAYGDGVYFSPDFNTSLGYATNLGTQWPKAVFDLRSVVSLYEVINAPHKFKSSAPHYVIDQKHWISMPGMHRQGTDEELVYKRPRGAFDRGSEVMDESDKAFLPKDTTKEAASATRLGSTAVTAIIIDLDSDEDGGGISEAKPVAVASTALHAPQGSRASSTLMKSGVTPYDPGKLDYTTLPQLPTPSWCTSQAQRALAREIDRMQKVQANTPLSELGWYIDFSRLDNMFQWIVELHSFDRTLPLAKDMMSLGVASIVCELRFGADYPMSPPLVRVIRPRFTPFLQGGGGNVTAGGAMCMELLTSTGWSPANQTDAVLLQVRLALCATDRPARLDRQHYMGEYGVGEAFAAYNRAAQTHGWAVPSDMQKRMHF</sequence>
<keyword evidence="3" id="KW-0548">Nucleotidyltransferase</keyword>
<dbReference type="Pfam" id="PF00179">
    <property type="entry name" value="UQ_con"/>
    <property type="match status" value="1"/>
</dbReference>